<dbReference type="Gene3D" id="1.20.1540.10">
    <property type="entry name" value="Rhomboid-like"/>
    <property type="match status" value="1"/>
</dbReference>
<dbReference type="GO" id="GO:0006508">
    <property type="term" value="P:proteolysis"/>
    <property type="evidence" value="ECO:0007669"/>
    <property type="project" value="UniProtKB-KW"/>
</dbReference>
<keyword evidence="5 7" id="KW-1133">Transmembrane helix</keyword>
<keyword evidence="10" id="KW-0645">Protease</keyword>
<dbReference type="SUPFAM" id="SSF144091">
    <property type="entry name" value="Rhomboid-like"/>
    <property type="match status" value="1"/>
</dbReference>
<evidence type="ECO:0000256" key="6">
    <source>
        <dbReference type="ARBA" id="ARBA00023136"/>
    </source>
</evidence>
<dbReference type="NCBIfam" id="TIGR04239">
    <property type="entry name" value="rhombo_GlpG"/>
    <property type="match status" value="1"/>
</dbReference>
<reference evidence="10 11" key="1">
    <citation type="journal article" date="2014" name="Int. J. Syst. Evol. Microbiol.">
        <title>Oceanisphaera profunda sp. nov., a marine bacterium isolated from deep-sea sediment, and emended description of the genus Oceanisphaera.</title>
        <authorList>
            <person name="Xu Z."/>
            <person name="Zhang X.Y."/>
            <person name="Su H.N."/>
            <person name="Yu Z.C."/>
            <person name="Liu C."/>
            <person name="Li H."/>
            <person name="Chen X.L."/>
            <person name="Song X.Y."/>
            <person name="Xie B.B."/>
            <person name="Qin Q.L."/>
            <person name="Zhou B.C."/>
            <person name="Shi M."/>
            <person name="Huang Y."/>
            <person name="Zhang Y.Z."/>
        </authorList>
    </citation>
    <scope>NUCLEOTIDE SEQUENCE [LARGE SCALE GENOMIC DNA]</scope>
    <source>
        <strain evidence="10 11">SM1222</strain>
    </source>
</reference>
<keyword evidence="4 7" id="KW-0812">Transmembrane</keyword>
<gene>
    <name evidence="10" type="ORF">CBP31_06580</name>
</gene>
<evidence type="ECO:0000313" key="11">
    <source>
        <dbReference type="Proteomes" id="UP000243937"/>
    </source>
</evidence>
<dbReference type="InterPro" id="IPR022764">
    <property type="entry name" value="Peptidase_S54_rhomboid_dom"/>
</dbReference>
<evidence type="ECO:0000259" key="8">
    <source>
        <dbReference type="Pfam" id="PF01694"/>
    </source>
</evidence>
<feature type="domain" description="Peptidase S54 GlpG peptidase N-terminal" evidence="9">
    <location>
        <begin position="1"/>
        <end position="80"/>
    </location>
</feature>
<feature type="transmembrane region" description="Helical" evidence="7">
    <location>
        <begin position="201"/>
        <end position="217"/>
    </location>
</feature>
<comment type="subcellular location">
    <subcellularLocation>
        <location evidence="1">Membrane</location>
        <topology evidence="1">Multi-pass membrane protein</topology>
    </subcellularLocation>
</comment>
<evidence type="ECO:0000256" key="4">
    <source>
        <dbReference type="ARBA" id="ARBA00022692"/>
    </source>
</evidence>
<feature type="transmembrane region" description="Helical" evidence="7">
    <location>
        <begin position="102"/>
        <end position="127"/>
    </location>
</feature>
<feature type="domain" description="Peptidase S54 rhomboid" evidence="8">
    <location>
        <begin position="138"/>
        <end position="272"/>
    </location>
</feature>
<dbReference type="GO" id="GO:0016020">
    <property type="term" value="C:membrane"/>
    <property type="evidence" value="ECO:0007669"/>
    <property type="project" value="UniProtKB-SubCell"/>
</dbReference>
<dbReference type="Pfam" id="PF01694">
    <property type="entry name" value="Rhomboid"/>
    <property type="match status" value="1"/>
</dbReference>
<organism evidence="10 11">
    <name type="scientific">Oceanisphaera profunda</name>
    <dbReference type="NCBI Taxonomy" id="1416627"/>
    <lineage>
        <taxon>Bacteria</taxon>
        <taxon>Pseudomonadati</taxon>
        <taxon>Pseudomonadota</taxon>
        <taxon>Gammaproteobacteria</taxon>
        <taxon>Aeromonadales</taxon>
        <taxon>Aeromonadaceae</taxon>
        <taxon>Oceanisphaera</taxon>
    </lineage>
</organism>
<feature type="transmembrane region" description="Helical" evidence="7">
    <location>
        <begin position="147"/>
        <end position="166"/>
    </location>
</feature>
<dbReference type="RefSeq" id="WP_087035643.1">
    <property type="nucleotide sequence ID" value="NZ_CP021377.1"/>
</dbReference>
<evidence type="ECO:0000259" key="9">
    <source>
        <dbReference type="Pfam" id="PF12122"/>
    </source>
</evidence>
<dbReference type="KEGG" id="opf:CBP31_06580"/>
<evidence type="ECO:0000256" key="1">
    <source>
        <dbReference type="ARBA" id="ARBA00004141"/>
    </source>
</evidence>
<feature type="transmembrane region" description="Helical" evidence="7">
    <location>
        <begin position="229"/>
        <end position="246"/>
    </location>
</feature>
<proteinExistence type="predicted"/>
<dbReference type="InterPro" id="IPR035952">
    <property type="entry name" value="Rhomboid-like_sf"/>
</dbReference>
<evidence type="ECO:0000256" key="7">
    <source>
        <dbReference type="SAM" id="Phobius"/>
    </source>
</evidence>
<dbReference type="InterPro" id="IPR023662">
    <property type="entry name" value="Rhomboid_protease_GlpG"/>
</dbReference>
<keyword evidence="6 7" id="KW-0472">Membrane</keyword>
<name>A0A1Y0D5H0_9GAMM</name>
<evidence type="ECO:0000256" key="2">
    <source>
        <dbReference type="ARBA" id="ARBA00022475"/>
    </source>
</evidence>
<evidence type="ECO:0000256" key="3">
    <source>
        <dbReference type="ARBA" id="ARBA00022519"/>
    </source>
</evidence>
<keyword evidence="10" id="KW-0378">Hydrolase</keyword>
<dbReference type="EMBL" id="CP021377">
    <property type="protein sequence ID" value="ART82325.1"/>
    <property type="molecule type" value="Genomic_DNA"/>
</dbReference>
<keyword evidence="2" id="KW-1003">Cell membrane</keyword>
<sequence>MKLLLVLDDPRRAQSFVDYLAALGLHCELTLDDQHRASIWLVDETLWPKAEPEVLRFMAEPWHARYQEAAWLHGDTQVQFAPNDRKSGLFGQLLSRTGPLNLSVFVACLLIYVGKALGLPVLAWLSFPPQLSQLMGLELWRAFTPALLHFSLEHLVFNLFWWWYLAGMVERVRGSGRLLLILLVAGILPNLMQFWVSGPYFGGLSGVVYALLAYVWLSGRLNPAGGMSLPDGMAVLMVIWLVLGFVGVLGNVANLAHLGGGLIGLLQAVLDRKRAQI</sequence>
<feature type="transmembrane region" description="Helical" evidence="7">
    <location>
        <begin position="178"/>
        <end position="195"/>
    </location>
</feature>
<dbReference type="AlphaFoldDB" id="A0A1Y0D5H0"/>
<dbReference type="Proteomes" id="UP000243937">
    <property type="component" value="Chromosome"/>
</dbReference>
<dbReference type="Pfam" id="PF12122">
    <property type="entry name" value="Rhomboid_N"/>
    <property type="match status" value="1"/>
</dbReference>
<keyword evidence="3" id="KW-0997">Cell inner membrane</keyword>
<dbReference type="InterPro" id="IPR038236">
    <property type="entry name" value="GlpG_N_sf"/>
</dbReference>
<dbReference type="OrthoDB" id="9778341at2"/>
<accession>A0A1Y0D5H0</accession>
<dbReference type="InterPro" id="IPR022732">
    <property type="entry name" value="Peptidase_S54_GlpG_N"/>
</dbReference>
<dbReference type="Gene3D" id="3.30.70.2350">
    <property type="match status" value="1"/>
</dbReference>
<keyword evidence="11" id="KW-1185">Reference proteome</keyword>
<evidence type="ECO:0000313" key="10">
    <source>
        <dbReference type="EMBL" id="ART82325.1"/>
    </source>
</evidence>
<protein>
    <submittedName>
        <fullName evidence="10">Rhomboid family intramembrane serine protease GlpG</fullName>
    </submittedName>
</protein>
<dbReference type="GO" id="GO:0004252">
    <property type="term" value="F:serine-type endopeptidase activity"/>
    <property type="evidence" value="ECO:0007669"/>
    <property type="project" value="InterPro"/>
</dbReference>
<evidence type="ECO:0000256" key="5">
    <source>
        <dbReference type="ARBA" id="ARBA00022989"/>
    </source>
</evidence>
<dbReference type="PANTHER" id="PTHR43066">
    <property type="entry name" value="RHOMBOID-RELATED PROTEIN"/>
    <property type="match status" value="1"/>
</dbReference>
<dbReference type="PANTHER" id="PTHR43066:SF26">
    <property type="entry name" value="RHOMBOID PROTEASE GLPG"/>
    <property type="match status" value="1"/>
</dbReference>